<keyword evidence="2" id="KW-1185">Reference proteome</keyword>
<accession>A0ABD1WZG4</accession>
<sequence>MGDEILSGTVLLQKLQALQAFVSKLVFAKNRTKRPNILFGFHKYRGLEEDSYFIAFEDDDLLLYEQNIIEDIETRINDRVFERIREVDNEVDILEVSMDKNNDLICGGYSFKINAVSIARKKSID</sequence>
<organism evidence="1 2">
    <name type="scientific">Forsythia ovata</name>
    <dbReference type="NCBI Taxonomy" id="205694"/>
    <lineage>
        <taxon>Eukaryota</taxon>
        <taxon>Viridiplantae</taxon>
        <taxon>Streptophyta</taxon>
        <taxon>Embryophyta</taxon>
        <taxon>Tracheophyta</taxon>
        <taxon>Spermatophyta</taxon>
        <taxon>Magnoliopsida</taxon>
        <taxon>eudicotyledons</taxon>
        <taxon>Gunneridae</taxon>
        <taxon>Pentapetalae</taxon>
        <taxon>asterids</taxon>
        <taxon>lamiids</taxon>
        <taxon>Lamiales</taxon>
        <taxon>Oleaceae</taxon>
        <taxon>Forsythieae</taxon>
        <taxon>Forsythia</taxon>
    </lineage>
</organism>
<evidence type="ECO:0000313" key="1">
    <source>
        <dbReference type="EMBL" id="KAL2553640.1"/>
    </source>
</evidence>
<dbReference type="Proteomes" id="UP001604277">
    <property type="component" value="Unassembled WGS sequence"/>
</dbReference>
<dbReference type="AlphaFoldDB" id="A0ABD1WZG4"/>
<reference evidence="2" key="1">
    <citation type="submission" date="2024-07" db="EMBL/GenBank/DDBJ databases">
        <title>Two chromosome-level genome assemblies of Korean endemic species Abeliophyllum distichum and Forsythia ovata (Oleaceae).</title>
        <authorList>
            <person name="Jang H."/>
        </authorList>
    </citation>
    <scope>NUCLEOTIDE SEQUENCE [LARGE SCALE GENOMIC DNA]</scope>
</reference>
<protein>
    <submittedName>
        <fullName evidence="1">Uncharacterized protein</fullName>
    </submittedName>
</protein>
<evidence type="ECO:0000313" key="2">
    <source>
        <dbReference type="Proteomes" id="UP001604277"/>
    </source>
</evidence>
<proteinExistence type="predicted"/>
<name>A0ABD1WZG4_9LAMI</name>
<dbReference type="EMBL" id="JBFOLJ010000002">
    <property type="protein sequence ID" value="KAL2553640.1"/>
    <property type="molecule type" value="Genomic_DNA"/>
</dbReference>
<comment type="caution">
    <text evidence="1">The sequence shown here is derived from an EMBL/GenBank/DDBJ whole genome shotgun (WGS) entry which is preliminary data.</text>
</comment>
<gene>
    <name evidence="1" type="ORF">Fot_07259</name>
</gene>